<organism evidence="1 2">
    <name type="scientific">Scortum barcoo</name>
    <name type="common">barcoo grunter</name>
    <dbReference type="NCBI Taxonomy" id="214431"/>
    <lineage>
        <taxon>Eukaryota</taxon>
        <taxon>Metazoa</taxon>
        <taxon>Chordata</taxon>
        <taxon>Craniata</taxon>
        <taxon>Vertebrata</taxon>
        <taxon>Euteleostomi</taxon>
        <taxon>Actinopterygii</taxon>
        <taxon>Neopterygii</taxon>
        <taxon>Teleostei</taxon>
        <taxon>Neoteleostei</taxon>
        <taxon>Acanthomorphata</taxon>
        <taxon>Eupercaria</taxon>
        <taxon>Centrarchiformes</taxon>
        <taxon>Terapontoidei</taxon>
        <taxon>Terapontidae</taxon>
        <taxon>Scortum</taxon>
    </lineage>
</organism>
<feature type="non-terminal residue" evidence="1">
    <location>
        <position position="1"/>
    </location>
</feature>
<protein>
    <submittedName>
        <fullName evidence="1">Uncharacterized protein</fullName>
    </submittedName>
</protein>
<name>A0ACB8W6M6_9TELE</name>
<comment type="caution">
    <text evidence="1">The sequence shown here is derived from an EMBL/GenBank/DDBJ whole genome shotgun (WGS) entry which is preliminary data.</text>
</comment>
<accession>A0ACB8W6M6</accession>
<evidence type="ECO:0000313" key="2">
    <source>
        <dbReference type="Proteomes" id="UP000831701"/>
    </source>
</evidence>
<reference evidence="1" key="1">
    <citation type="submission" date="2022-04" db="EMBL/GenBank/DDBJ databases">
        <title>Jade perch genome.</title>
        <authorList>
            <person name="Chao B."/>
        </authorList>
    </citation>
    <scope>NUCLEOTIDE SEQUENCE</scope>
    <source>
        <strain evidence="1">CB-2022</strain>
    </source>
</reference>
<gene>
    <name evidence="1" type="ORF">L3Q82_011939</name>
</gene>
<proteinExistence type="predicted"/>
<evidence type="ECO:0000313" key="1">
    <source>
        <dbReference type="EMBL" id="KAI3363315.1"/>
    </source>
</evidence>
<dbReference type="Proteomes" id="UP000831701">
    <property type="component" value="Chromosome 14"/>
</dbReference>
<sequence length="877" mass="97409">VECGGYLQGISGFFYSPNYPNNYPNNVNCTWYIRASKRIVQLEFLNLSIESHPSCAYDAIYVYDGSSTNSRLLGKVPAEMNAAPRLAAALVLQRCQYRGDCCADYEGKQRWKVTNYIYSRNVVSQLSRHVVTTAAATWEAAPAPALVNTMATVAMTTTVSAKSNKSTALTAYCQTTTHHPFITTAQPSCRYNCGSYMGSCSCSSSCRYNGNCCHDYHYYCSASTVNPYTTPQPSCRYNCGSYMGSSPAPALAATMETVVMTTTITAQHQLSILTPHLNPHVDTTAAATWEAAPAPALAATMETVVMTTTVSVMSLKAQQRSRCTLRSQFLTNGILYHTEEHHSNINYCSASTVNPYTTPQPSCRYNCGSYMGSCSCSSSCRYNGNCCHDYHCKRHVPQSSAEEPLHTTITVSNKQHPVSQKQHTNINYCSATTVNPYTTAQPSCRYNCGSYMGSCSCSSSCQYYGNCCHDYYCKYSYCSGTTNMPTTASPCGGFLFGSGNFSSPNHPNYYYDNAYCVWQIRASYDQRIFLSFTYLQLENCCSCDYISVYDGPSVGSKFLGKVCNNSLSTFYSSSNYMTVLFRTDGSVVGRGFSATFISSLPPSSGRVDCSSDNMNIVVARSYLNSLGYDGHSLYLNDPHCRPQISSYNVVFSFPINTCGNIRKFENGRIVYTNTLRAYTSNFGEITRQSHLKISVGCRMDQDSVSQIMYVVHHRDNSSITGTGRYNTTMDFYTSSSFYYKVTQVPYEVKLNQDLYVQVNLRRGDSSLVLFLDTCVTSPSPHDFHTRPYYLVRNGCSMDNTYYSYSSGTSAYARFRFKAFMFLRATEAVYIQCKVLICPASDYNSRCRRGCNGRVARDLGSEHDSQTLVLGPIQLKGL</sequence>
<keyword evidence="2" id="KW-1185">Reference proteome</keyword>
<dbReference type="EMBL" id="CM041544">
    <property type="protein sequence ID" value="KAI3363315.1"/>
    <property type="molecule type" value="Genomic_DNA"/>
</dbReference>